<keyword evidence="2" id="KW-1185">Reference proteome</keyword>
<dbReference type="AlphaFoldDB" id="A0A5B7F5V2"/>
<proteinExistence type="predicted"/>
<gene>
    <name evidence="1" type="ORF">E2C01_034312</name>
</gene>
<dbReference type="Proteomes" id="UP000324222">
    <property type="component" value="Unassembled WGS sequence"/>
</dbReference>
<evidence type="ECO:0000313" key="2">
    <source>
        <dbReference type="Proteomes" id="UP000324222"/>
    </source>
</evidence>
<evidence type="ECO:0000313" key="1">
    <source>
        <dbReference type="EMBL" id="MPC40746.1"/>
    </source>
</evidence>
<accession>A0A5B7F5V2</accession>
<reference evidence="1 2" key="1">
    <citation type="submission" date="2019-05" db="EMBL/GenBank/DDBJ databases">
        <title>Another draft genome of Portunus trituberculatus and its Hox gene families provides insights of decapod evolution.</title>
        <authorList>
            <person name="Jeong J.-H."/>
            <person name="Song I."/>
            <person name="Kim S."/>
            <person name="Choi T."/>
            <person name="Kim D."/>
            <person name="Ryu S."/>
            <person name="Kim W."/>
        </authorList>
    </citation>
    <scope>NUCLEOTIDE SEQUENCE [LARGE SCALE GENOMIC DNA]</scope>
    <source>
        <tissue evidence="1">Muscle</tissue>
    </source>
</reference>
<name>A0A5B7F5V2_PORTR</name>
<organism evidence="1 2">
    <name type="scientific">Portunus trituberculatus</name>
    <name type="common">Swimming crab</name>
    <name type="synonym">Neptunus trituberculatus</name>
    <dbReference type="NCBI Taxonomy" id="210409"/>
    <lineage>
        <taxon>Eukaryota</taxon>
        <taxon>Metazoa</taxon>
        <taxon>Ecdysozoa</taxon>
        <taxon>Arthropoda</taxon>
        <taxon>Crustacea</taxon>
        <taxon>Multicrustacea</taxon>
        <taxon>Malacostraca</taxon>
        <taxon>Eumalacostraca</taxon>
        <taxon>Eucarida</taxon>
        <taxon>Decapoda</taxon>
        <taxon>Pleocyemata</taxon>
        <taxon>Brachyura</taxon>
        <taxon>Eubrachyura</taxon>
        <taxon>Portunoidea</taxon>
        <taxon>Portunidae</taxon>
        <taxon>Portuninae</taxon>
        <taxon>Portunus</taxon>
    </lineage>
</organism>
<sequence length="100" mass="11228">MDVCPIPHSPPYPLRHRLRLSIQGYKDKNIPGPTFSVSRLNVVDFIGYIQHFINPSPGKNLAPLNFLHRLDPEWRRLVTVANRVTTSSKAAIKPSGASEN</sequence>
<protein>
    <submittedName>
        <fullName evidence="1">Uncharacterized protein</fullName>
    </submittedName>
</protein>
<dbReference type="EMBL" id="VSRR010004799">
    <property type="protein sequence ID" value="MPC40746.1"/>
    <property type="molecule type" value="Genomic_DNA"/>
</dbReference>
<comment type="caution">
    <text evidence="1">The sequence shown here is derived from an EMBL/GenBank/DDBJ whole genome shotgun (WGS) entry which is preliminary data.</text>
</comment>